<keyword evidence="1" id="KW-1133">Transmembrane helix</keyword>
<evidence type="ECO:0000256" key="1">
    <source>
        <dbReference type="SAM" id="Phobius"/>
    </source>
</evidence>
<organism evidence="2 3">
    <name type="scientific">Mycena metata</name>
    <dbReference type="NCBI Taxonomy" id="1033252"/>
    <lineage>
        <taxon>Eukaryota</taxon>
        <taxon>Fungi</taxon>
        <taxon>Dikarya</taxon>
        <taxon>Basidiomycota</taxon>
        <taxon>Agaricomycotina</taxon>
        <taxon>Agaricomycetes</taxon>
        <taxon>Agaricomycetidae</taxon>
        <taxon>Agaricales</taxon>
        <taxon>Marasmiineae</taxon>
        <taxon>Mycenaceae</taxon>
        <taxon>Mycena</taxon>
    </lineage>
</organism>
<dbReference type="AlphaFoldDB" id="A0AAD7IKG3"/>
<protein>
    <submittedName>
        <fullName evidence="2">Uncharacterized protein</fullName>
    </submittedName>
</protein>
<dbReference type="EMBL" id="JARKIB010000085">
    <property type="protein sequence ID" value="KAJ7744905.1"/>
    <property type="molecule type" value="Genomic_DNA"/>
</dbReference>
<keyword evidence="3" id="KW-1185">Reference proteome</keyword>
<evidence type="ECO:0000313" key="3">
    <source>
        <dbReference type="Proteomes" id="UP001215598"/>
    </source>
</evidence>
<keyword evidence="1" id="KW-0812">Transmembrane</keyword>
<gene>
    <name evidence="2" type="ORF">B0H16DRAFT_1559447</name>
</gene>
<feature type="transmembrane region" description="Helical" evidence="1">
    <location>
        <begin position="21"/>
        <end position="40"/>
    </location>
</feature>
<sequence length="81" mass="9085">MWNVPKIGLQLKQVRVSPSCLPLPPFALFALLGPLLPSLMTHFSHLFAFLQLRPAVTLLIYLSFLSSPVFRGALLPHTYIQ</sequence>
<comment type="caution">
    <text evidence="2">The sequence shown here is derived from an EMBL/GenBank/DDBJ whole genome shotgun (WGS) entry which is preliminary data.</text>
</comment>
<feature type="transmembrane region" description="Helical" evidence="1">
    <location>
        <begin position="46"/>
        <end position="65"/>
    </location>
</feature>
<proteinExistence type="predicted"/>
<accession>A0AAD7IKG3</accession>
<evidence type="ECO:0000313" key="2">
    <source>
        <dbReference type="EMBL" id="KAJ7744905.1"/>
    </source>
</evidence>
<dbReference type="Proteomes" id="UP001215598">
    <property type="component" value="Unassembled WGS sequence"/>
</dbReference>
<name>A0AAD7IKG3_9AGAR</name>
<reference evidence="2" key="1">
    <citation type="submission" date="2023-03" db="EMBL/GenBank/DDBJ databases">
        <title>Massive genome expansion in bonnet fungi (Mycena s.s.) driven by repeated elements and novel gene families across ecological guilds.</title>
        <authorList>
            <consortium name="Lawrence Berkeley National Laboratory"/>
            <person name="Harder C.B."/>
            <person name="Miyauchi S."/>
            <person name="Viragh M."/>
            <person name="Kuo A."/>
            <person name="Thoen E."/>
            <person name="Andreopoulos B."/>
            <person name="Lu D."/>
            <person name="Skrede I."/>
            <person name="Drula E."/>
            <person name="Henrissat B."/>
            <person name="Morin E."/>
            <person name="Kohler A."/>
            <person name="Barry K."/>
            <person name="LaButti K."/>
            <person name="Morin E."/>
            <person name="Salamov A."/>
            <person name="Lipzen A."/>
            <person name="Mereny Z."/>
            <person name="Hegedus B."/>
            <person name="Baldrian P."/>
            <person name="Stursova M."/>
            <person name="Weitz H."/>
            <person name="Taylor A."/>
            <person name="Grigoriev I.V."/>
            <person name="Nagy L.G."/>
            <person name="Martin F."/>
            <person name="Kauserud H."/>
        </authorList>
    </citation>
    <scope>NUCLEOTIDE SEQUENCE</scope>
    <source>
        <strain evidence="2">CBHHK182m</strain>
    </source>
</reference>
<keyword evidence="1" id="KW-0472">Membrane</keyword>